<dbReference type="Proteomes" id="UP001206925">
    <property type="component" value="Unassembled WGS sequence"/>
</dbReference>
<comment type="caution">
    <text evidence="1">The sequence shown here is derived from an EMBL/GenBank/DDBJ whole genome shotgun (WGS) entry which is preliminary data.</text>
</comment>
<dbReference type="AlphaFoldDB" id="A0AAD5C5V5"/>
<dbReference type="EMBL" id="JAMZMK010009413">
    <property type="protein sequence ID" value="KAI7735916.1"/>
    <property type="molecule type" value="Genomic_DNA"/>
</dbReference>
<evidence type="ECO:0000313" key="2">
    <source>
        <dbReference type="Proteomes" id="UP001206925"/>
    </source>
</evidence>
<name>A0AAD5C5V5_AMBAR</name>
<proteinExistence type="predicted"/>
<sequence length="407" mass="45221">WCLRNFNQHLLLFSSYRRLPFIPPSFPANFPSLLNISSLRREMGTFQILVPVQLEVCVSFGGEVCHLGLLMTKASTIVLGIGIAVVLRTATYARISKNKINIQNKDQILERKNIDGFSMIDNLLLLIRTENATNEGSRVEQVELLGEYGLRNLQKNLISMALFSSGSMTLGNPAVAAASEHMKMNPVYEVGELFELGIQLVVRGWRKTGRLEHVSLSFTEVQAIRCTINDAELVWHAEYISISMWEYFKPGKIKKFHQIPEEVASPALECRHPDLAVQQNLVTAESITSATTQYVNNMLPSVGSTGTAPAPNHGVGCTTAGIYFNVVSVGSRYASTFEISKVEICLRVVQDIVREIWPVFRPSRRCSIHEALSVFPNIFALEVDKHITVQERLGSIVLGGRGFGNGN</sequence>
<reference evidence="1" key="1">
    <citation type="submission" date="2022-06" db="EMBL/GenBank/DDBJ databases">
        <title>Uncovering the hologenomic basis of an extraordinary plant invasion.</title>
        <authorList>
            <person name="Bieker V.C."/>
            <person name="Martin M.D."/>
            <person name="Gilbert T."/>
            <person name="Hodgins K."/>
            <person name="Battlay P."/>
            <person name="Petersen B."/>
            <person name="Wilson J."/>
        </authorList>
    </citation>
    <scope>NUCLEOTIDE SEQUENCE</scope>
    <source>
        <strain evidence="1">AA19_3_7</strain>
        <tissue evidence="1">Leaf</tissue>
    </source>
</reference>
<gene>
    <name evidence="1" type="ORF">M8C21_022013</name>
</gene>
<feature type="non-terminal residue" evidence="1">
    <location>
        <position position="1"/>
    </location>
</feature>
<accession>A0AAD5C5V5</accession>
<organism evidence="1 2">
    <name type="scientific">Ambrosia artemisiifolia</name>
    <name type="common">Common ragweed</name>
    <dbReference type="NCBI Taxonomy" id="4212"/>
    <lineage>
        <taxon>Eukaryota</taxon>
        <taxon>Viridiplantae</taxon>
        <taxon>Streptophyta</taxon>
        <taxon>Embryophyta</taxon>
        <taxon>Tracheophyta</taxon>
        <taxon>Spermatophyta</taxon>
        <taxon>Magnoliopsida</taxon>
        <taxon>eudicotyledons</taxon>
        <taxon>Gunneridae</taxon>
        <taxon>Pentapetalae</taxon>
        <taxon>asterids</taxon>
        <taxon>campanulids</taxon>
        <taxon>Asterales</taxon>
        <taxon>Asteraceae</taxon>
        <taxon>Asteroideae</taxon>
        <taxon>Heliantheae alliance</taxon>
        <taxon>Heliantheae</taxon>
        <taxon>Ambrosia</taxon>
    </lineage>
</organism>
<keyword evidence="2" id="KW-1185">Reference proteome</keyword>
<evidence type="ECO:0000313" key="1">
    <source>
        <dbReference type="EMBL" id="KAI7735916.1"/>
    </source>
</evidence>
<protein>
    <submittedName>
        <fullName evidence="1">Uncharacterized protein</fullName>
    </submittedName>
</protein>